<name>A0A3L6E130_MAIZE</name>
<dbReference type="Proteomes" id="UP000251960">
    <property type="component" value="Chromosome 7"/>
</dbReference>
<sequence>MKAGAKRVLQAYPRQHHICQPYDPISMATNFLYMKAQQNESS</sequence>
<accession>A0A3L6E130</accession>
<reference evidence="1 2" key="1">
    <citation type="journal article" date="2018" name="Nat. Genet.">
        <title>Extensive intraspecific gene order and gene structural variations between Mo17 and other maize genomes.</title>
        <authorList>
            <person name="Sun S."/>
            <person name="Zhou Y."/>
            <person name="Chen J."/>
            <person name="Shi J."/>
            <person name="Zhao H."/>
            <person name="Zhao H."/>
            <person name="Song W."/>
            <person name="Zhang M."/>
            <person name="Cui Y."/>
            <person name="Dong X."/>
            <person name="Liu H."/>
            <person name="Ma X."/>
            <person name="Jiao Y."/>
            <person name="Wang B."/>
            <person name="Wei X."/>
            <person name="Stein J.C."/>
            <person name="Glaubitz J.C."/>
            <person name="Lu F."/>
            <person name="Yu G."/>
            <person name="Liang C."/>
            <person name="Fengler K."/>
            <person name="Li B."/>
            <person name="Rafalski A."/>
            <person name="Schnable P.S."/>
            <person name="Ware D.H."/>
            <person name="Buckler E.S."/>
            <person name="Lai J."/>
        </authorList>
    </citation>
    <scope>NUCLEOTIDE SEQUENCE [LARGE SCALE GENOMIC DNA]</scope>
    <source>
        <strain evidence="2">cv. Missouri 17</strain>
        <tissue evidence="1">Seedling</tissue>
    </source>
</reference>
<gene>
    <name evidence="1" type="ORF">Zm00014a_018175</name>
</gene>
<dbReference type="EMBL" id="NCVQ01000008">
    <property type="protein sequence ID" value="PWZ14013.1"/>
    <property type="molecule type" value="Genomic_DNA"/>
</dbReference>
<proteinExistence type="predicted"/>
<evidence type="ECO:0000313" key="2">
    <source>
        <dbReference type="Proteomes" id="UP000251960"/>
    </source>
</evidence>
<organism evidence="1 2">
    <name type="scientific">Zea mays</name>
    <name type="common">Maize</name>
    <dbReference type="NCBI Taxonomy" id="4577"/>
    <lineage>
        <taxon>Eukaryota</taxon>
        <taxon>Viridiplantae</taxon>
        <taxon>Streptophyta</taxon>
        <taxon>Embryophyta</taxon>
        <taxon>Tracheophyta</taxon>
        <taxon>Spermatophyta</taxon>
        <taxon>Magnoliopsida</taxon>
        <taxon>Liliopsida</taxon>
        <taxon>Poales</taxon>
        <taxon>Poaceae</taxon>
        <taxon>PACMAD clade</taxon>
        <taxon>Panicoideae</taxon>
        <taxon>Andropogonodae</taxon>
        <taxon>Andropogoneae</taxon>
        <taxon>Tripsacinae</taxon>
        <taxon>Zea</taxon>
    </lineage>
</organism>
<protein>
    <submittedName>
        <fullName evidence="1">Uncharacterized protein</fullName>
    </submittedName>
</protein>
<comment type="caution">
    <text evidence="1">The sequence shown here is derived from an EMBL/GenBank/DDBJ whole genome shotgun (WGS) entry which is preliminary data.</text>
</comment>
<evidence type="ECO:0000313" key="1">
    <source>
        <dbReference type="EMBL" id="PWZ14013.1"/>
    </source>
</evidence>
<dbReference type="AlphaFoldDB" id="A0A3L6E130"/>